<dbReference type="SUPFAM" id="SSF51735">
    <property type="entry name" value="NAD(P)-binding Rossmann-fold domains"/>
    <property type="match status" value="1"/>
</dbReference>
<dbReference type="InterPro" id="IPR036220">
    <property type="entry name" value="UDP-Glc/GDP-Man_DH_C_sf"/>
</dbReference>
<evidence type="ECO:0000256" key="3">
    <source>
        <dbReference type="ARBA" id="ARBA00023027"/>
    </source>
</evidence>
<dbReference type="InterPro" id="IPR001732">
    <property type="entry name" value="UDP-Glc/GDP-Man_DH_N"/>
</dbReference>
<dbReference type="Proteomes" id="UP000257004">
    <property type="component" value="Unassembled WGS sequence"/>
</dbReference>
<dbReference type="PIRSF" id="PIRSF500136">
    <property type="entry name" value="UDP_ManNAc_DH"/>
    <property type="match status" value="1"/>
</dbReference>
<evidence type="ECO:0000256" key="4">
    <source>
        <dbReference type="PIRNR" id="PIRNR000124"/>
    </source>
</evidence>
<protein>
    <submittedName>
        <fullName evidence="6">UDP-N-acetyl-D-galactosamine dehydrogenase</fullName>
    </submittedName>
</protein>
<accession>A0A3D9FKB0</accession>
<feature type="domain" description="UDP-glucose/GDP-mannose dehydrogenase C-terminal" evidence="5">
    <location>
        <begin position="324"/>
        <end position="421"/>
    </location>
</feature>
<dbReference type="GO" id="GO:0051287">
    <property type="term" value="F:NAD binding"/>
    <property type="evidence" value="ECO:0007669"/>
    <property type="project" value="InterPro"/>
</dbReference>
<dbReference type="SMART" id="SM00984">
    <property type="entry name" value="UDPG_MGDP_dh_C"/>
    <property type="match status" value="1"/>
</dbReference>
<keyword evidence="7" id="KW-1185">Reference proteome</keyword>
<evidence type="ECO:0000259" key="5">
    <source>
        <dbReference type="SMART" id="SM00984"/>
    </source>
</evidence>
<dbReference type="Gene3D" id="3.40.50.720">
    <property type="entry name" value="NAD(P)-binding Rossmann-like Domain"/>
    <property type="match status" value="2"/>
</dbReference>
<dbReference type="SUPFAM" id="SSF52413">
    <property type="entry name" value="UDP-glucose/GDP-mannose dehydrogenase C-terminal domain"/>
    <property type="match status" value="1"/>
</dbReference>
<evidence type="ECO:0000313" key="7">
    <source>
        <dbReference type="Proteomes" id="UP000257004"/>
    </source>
</evidence>
<evidence type="ECO:0000256" key="1">
    <source>
        <dbReference type="ARBA" id="ARBA00006601"/>
    </source>
</evidence>
<dbReference type="Pfam" id="PF03720">
    <property type="entry name" value="UDPG_MGDP_dh_C"/>
    <property type="match status" value="1"/>
</dbReference>
<dbReference type="PIRSF" id="PIRSF000124">
    <property type="entry name" value="UDPglc_GDPman_dh"/>
    <property type="match status" value="1"/>
</dbReference>
<dbReference type="Pfam" id="PF00984">
    <property type="entry name" value="UDPG_MGDP_dh"/>
    <property type="match status" value="1"/>
</dbReference>
<dbReference type="InterPro" id="IPR017476">
    <property type="entry name" value="UDP-Glc/GDP-Man"/>
</dbReference>
<dbReference type="Pfam" id="PF03721">
    <property type="entry name" value="UDPG_MGDP_dh_N"/>
    <property type="match status" value="1"/>
</dbReference>
<dbReference type="InterPro" id="IPR008927">
    <property type="entry name" value="6-PGluconate_DH-like_C_sf"/>
</dbReference>
<comment type="similarity">
    <text evidence="1 4">Belongs to the UDP-glucose/GDP-mannose dehydrogenase family.</text>
</comment>
<organism evidence="6 7">
    <name type="scientific">Flavobacterium cutihirudinis</name>
    <dbReference type="NCBI Taxonomy" id="1265740"/>
    <lineage>
        <taxon>Bacteria</taxon>
        <taxon>Pseudomonadati</taxon>
        <taxon>Bacteroidota</taxon>
        <taxon>Flavobacteriia</taxon>
        <taxon>Flavobacteriales</taxon>
        <taxon>Flavobacteriaceae</taxon>
        <taxon>Flavobacterium</taxon>
    </lineage>
</organism>
<dbReference type="InterPro" id="IPR036291">
    <property type="entry name" value="NAD(P)-bd_dom_sf"/>
</dbReference>
<dbReference type="AlphaFoldDB" id="A0A3D9FKB0"/>
<evidence type="ECO:0000313" key="6">
    <source>
        <dbReference type="EMBL" id="RED19619.1"/>
    </source>
</evidence>
<dbReference type="InterPro" id="IPR014027">
    <property type="entry name" value="UDP-Glc/GDP-Man_DH_C"/>
</dbReference>
<keyword evidence="2" id="KW-0560">Oxidoreductase</keyword>
<proteinExistence type="inferred from homology"/>
<dbReference type="SUPFAM" id="SSF48179">
    <property type="entry name" value="6-phosphogluconate dehydrogenase C-terminal domain-like"/>
    <property type="match status" value="1"/>
</dbReference>
<gene>
    <name evidence="6" type="ORF">BD847_3906</name>
</gene>
<dbReference type="InterPro" id="IPR014026">
    <property type="entry name" value="UDP-Glc/GDP-Man_DH_dimer"/>
</dbReference>
<dbReference type="EMBL" id="QRDQ01000012">
    <property type="protein sequence ID" value="RED19619.1"/>
    <property type="molecule type" value="Genomic_DNA"/>
</dbReference>
<keyword evidence="3" id="KW-0520">NAD</keyword>
<dbReference type="RefSeq" id="WP_167443892.1">
    <property type="nucleotide sequence ID" value="NZ_QRDQ01000012.1"/>
</dbReference>
<dbReference type="NCBIfam" id="TIGR03026">
    <property type="entry name" value="NDP-sugDHase"/>
    <property type="match status" value="1"/>
</dbReference>
<reference evidence="6 7" key="1">
    <citation type="submission" date="2018-07" db="EMBL/GenBank/DDBJ databases">
        <title>Genomic Encyclopedia of Archaeal and Bacterial Type Strains, Phase II (KMG-II): from individual species to whole genera.</title>
        <authorList>
            <person name="Goeker M."/>
        </authorList>
    </citation>
    <scope>NUCLEOTIDE SEQUENCE [LARGE SCALE GENOMIC DNA]</scope>
    <source>
        <strain evidence="6 7">DSM 25795</strain>
    </source>
</reference>
<name>A0A3D9FKB0_9FLAO</name>
<dbReference type="InterPro" id="IPR028359">
    <property type="entry name" value="UDP_ManNAc/GlcNAc_DH"/>
</dbReference>
<dbReference type="GO" id="GO:0016616">
    <property type="term" value="F:oxidoreductase activity, acting on the CH-OH group of donors, NAD or NADP as acceptor"/>
    <property type="evidence" value="ECO:0007669"/>
    <property type="project" value="InterPro"/>
</dbReference>
<dbReference type="PANTHER" id="PTHR43491">
    <property type="entry name" value="UDP-N-ACETYL-D-MANNOSAMINE DEHYDROGENASE"/>
    <property type="match status" value="1"/>
</dbReference>
<dbReference type="GO" id="GO:0016628">
    <property type="term" value="F:oxidoreductase activity, acting on the CH-CH group of donors, NAD or NADP as acceptor"/>
    <property type="evidence" value="ECO:0007669"/>
    <property type="project" value="InterPro"/>
</dbReference>
<dbReference type="GO" id="GO:0000271">
    <property type="term" value="P:polysaccharide biosynthetic process"/>
    <property type="evidence" value="ECO:0007669"/>
    <property type="project" value="InterPro"/>
</dbReference>
<dbReference type="PANTHER" id="PTHR43491:SF2">
    <property type="entry name" value="UDP-N-ACETYL-D-MANNOSAMINE DEHYDROGENASE"/>
    <property type="match status" value="1"/>
</dbReference>
<evidence type="ECO:0000256" key="2">
    <source>
        <dbReference type="ARBA" id="ARBA00023002"/>
    </source>
</evidence>
<sequence length="427" mass="46965">MENNVKIAVIGLGYVGLPLARLFATKYLVVGFDINESRVNSLKSGTDTTLEVEDNELGKVLIQSTNNDKGLYCTTSLSDIENCNYYIITVPTPVDKNNRPDLTPLYKSSESVAKVLKKGDIVIYESTVYPGVTEEQCVPVLEKNSGLKFNVDFFAGYSPERINPGDKEHTVEKILKVTSGSTPEIGLKVDALYKSVITAGTYLAPTIKVAEAAKVIENSQRDINIAFVNELAKIFNLMNIDTQEVLAAAATKWNFLPFKPGLVGGHCIGVDPYYLAQRAQEFGYHPEIILAGRRLNDSMGEYVASQIVKLMIKKGISVNGASLLMLGITFKENCPDVRNTKIVDVVKSLTEYGIVVTIFDPLANSPEVEKEYKLETIDSLPTEKFDAIVLGVAHAEFLELDFSELQKDNSLLYDVKGVLGTKADNRL</sequence>
<comment type="caution">
    <text evidence="6">The sequence shown here is derived from an EMBL/GenBank/DDBJ whole genome shotgun (WGS) entry which is preliminary data.</text>
</comment>